<evidence type="ECO:0000313" key="2">
    <source>
        <dbReference type="Proteomes" id="UP000722125"/>
    </source>
</evidence>
<evidence type="ECO:0000313" key="1">
    <source>
        <dbReference type="EMBL" id="MBT0993895.1"/>
    </source>
</evidence>
<organism evidence="1 2">
    <name type="scientific">Cellulomonas fulva</name>
    <dbReference type="NCBI Taxonomy" id="2835530"/>
    <lineage>
        <taxon>Bacteria</taxon>
        <taxon>Bacillati</taxon>
        <taxon>Actinomycetota</taxon>
        <taxon>Actinomycetes</taxon>
        <taxon>Micrococcales</taxon>
        <taxon>Cellulomonadaceae</taxon>
        <taxon>Cellulomonas</taxon>
    </lineage>
</organism>
<protein>
    <recommendedName>
        <fullName evidence="3">DUF3396 domain-containing protein</fullName>
    </recommendedName>
</protein>
<dbReference type="Proteomes" id="UP000722125">
    <property type="component" value="Unassembled WGS sequence"/>
</dbReference>
<reference evidence="1 2" key="1">
    <citation type="submission" date="2021-05" db="EMBL/GenBank/DDBJ databases">
        <title>Description of Cellulomonas sp. DKR-3 sp. nov.</title>
        <authorList>
            <person name="Dahal R.H."/>
            <person name="Chaudhary D.K."/>
        </authorList>
    </citation>
    <scope>NUCLEOTIDE SEQUENCE [LARGE SCALE GENOMIC DNA]</scope>
    <source>
        <strain evidence="1 2">DKR-3</strain>
    </source>
</reference>
<accession>A0ABS5TXM1</accession>
<dbReference type="EMBL" id="JAHBOH010000001">
    <property type="protein sequence ID" value="MBT0993895.1"/>
    <property type="molecule type" value="Genomic_DNA"/>
</dbReference>
<name>A0ABS5TXM1_9CELL</name>
<keyword evidence="2" id="KW-1185">Reference proteome</keyword>
<evidence type="ECO:0008006" key="3">
    <source>
        <dbReference type="Google" id="ProtNLM"/>
    </source>
</evidence>
<gene>
    <name evidence="1" type="ORF">KIN34_06290</name>
</gene>
<proteinExistence type="predicted"/>
<dbReference type="RefSeq" id="WP_214348211.1">
    <property type="nucleotide sequence ID" value="NZ_JAHBOH010000001.1"/>
</dbReference>
<sequence length="329" mass="35277">MAAICTATGRDLAGVTVDARERAFMATVSAMLADPEWLLPIVAAQPQYRGTYYGLTAAALLEDLWYDALANWVARAEPAVALSKTPRGEPGVKGDYIVDSLPYSHKSGAGAQQTGVHWDALVAAQETTGTWTSAVPVTYVASGYSPVTGEWAPSSPTSKAGRFRAVWPRPESGDARGKVPALVEWQPDGSATLLAIWSSWPSFELVWPTLAARAAAGVPANHIELLWVPAKGVHELDAGTLTWKGRPGVYIFPADLLREVPTGKNNRATVLSKEIVHGLMASAAGLGLWTPMPMWFAAYAPPRPPDLYLSQRSEFDRRFSPASRPSALG</sequence>
<comment type="caution">
    <text evidence="1">The sequence shown here is derived from an EMBL/GenBank/DDBJ whole genome shotgun (WGS) entry which is preliminary data.</text>
</comment>